<feature type="compositionally biased region" description="Basic and acidic residues" evidence="1">
    <location>
        <begin position="1"/>
        <end position="10"/>
    </location>
</feature>
<feature type="compositionally biased region" description="Basic and acidic residues" evidence="1">
    <location>
        <begin position="24"/>
        <end position="43"/>
    </location>
</feature>
<dbReference type="AlphaFoldDB" id="A0A0D9W1Y5"/>
<evidence type="ECO:0000313" key="3">
    <source>
        <dbReference type="Proteomes" id="UP000032180"/>
    </source>
</evidence>
<accession>A0A0D9W1Y5</accession>
<dbReference type="EnsemblPlants" id="LPERR04G00710.3">
    <property type="protein sequence ID" value="LPERR04G00710.3"/>
    <property type="gene ID" value="LPERR04G00710"/>
</dbReference>
<sequence>MQIPEKKCVDEKEDVAEGCSPAEEIDRRRQAAAETAEDRRRQAAAEPIRKKRRRGSESQLFSPTQDLVCFRLGNGAGTPELFTRTRTRTRGAPDGEQQALVLRRRWTTGAAGRREDAGGEGAEADGEMSGGFGKHRNY</sequence>
<organism evidence="2 3">
    <name type="scientific">Leersia perrieri</name>
    <dbReference type="NCBI Taxonomy" id="77586"/>
    <lineage>
        <taxon>Eukaryota</taxon>
        <taxon>Viridiplantae</taxon>
        <taxon>Streptophyta</taxon>
        <taxon>Embryophyta</taxon>
        <taxon>Tracheophyta</taxon>
        <taxon>Spermatophyta</taxon>
        <taxon>Magnoliopsida</taxon>
        <taxon>Liliopsida</taxon>
        <taxon>Poales</taxon>
        <taxon>Poaceae</taxon>
        <taxon>BOP clade</taxon>
        <taxon>Oryzoideae</taxon>
        <taxon>Oryzeae</taxon>
        <taxon>Oryzinae</taxon>
        <taxon>Leersia</taxon>
    </lineage>
</organism>
<feature type="region of interest" description="Disordered" evidence="1">
    <location>
        <begin position="1"/>
        <end position="138"/>
    </location>
</feature>
<protein>
    <submittedName>
        <fullName evidence="2">Uncharacterized protein</fullName>
    </submittedName>
</protein>
<keyword evidence="3" id="KW-1185">Reference proteome</keyword>
<reference evidence="2 3" key="1">
    <citation type="submission" date="2012-08" db="EMBL/GenBank/DDBJ databases">
        <title>Oryza genome evolution.</title>
        <authorList>
            <person name="Wing R.A."/>
        </authorList>
    </citation>
    <scope>NUCLEOTIDE SEQUENCE</scope>
</reference>
<evidence type="ECO:0000256" key="1">
    <source>
        <dbReference type="SAM" id="MobiDB-lite"/>
    </source>
</evidence>
<reference evidence="3" key="2">
    <citation type="submission" date="2013-12" db="EMBL/GenBank/DDBJ databases">
        <authorList>
            <person name="Yu Y."/>
            <person name="Lee S."/>
            <person name="de Baynast K."/>
            <person name="Wissotski M."/>
            <person name="Liu L."/>
            <person name="Talag J."/>
            <person name="Goicoechea J."/>
            <person name="Angelova A."/>
            <person name="Jetty R."/>
            <person name="Kudrna D."/>
            <person name="Golser W."/>
            <person name="Rivera L."/>
            <person name="Zhang J."/>
            <person name="Wing R."/>
        </authorList>
    </citation>
    <scope>NUCLEOTIDE SEQUENCE</scope>
</reference>
<name>A0A0D9W1Y5_9ORYZ</name>
<evidence type="ECO:0000313" key="2">
    <source>
        <dbReference type="EnsemblPlants" id="LPERR04G00710.3"/>
    </source>
</evidence>
<reference evidence="2" key="3">
    <citation type="submission" date="2015-04" db="UniProtKB">
        <authorList>
            <consortium name="EnsemblPlants"/>
        </authorList>
    </citation>
    <scope>IDENTIFICATION</scope>
</reference>
<dbReference type="HOGENOM" id="CLU_1858134_0_0_1"/>
<proteinExistence type="predicted"/>
<dbReference type="Gramene" id="LPERR04G00710.3">
    <property type="protein sequence ID" value="LPERR04G00710.3"/>
    <property type="gene ID" value="LPERR04G00710"/>
</dbReference>
<dbReference type="Proteomes" id="UP000032180">
    <property type="component" value="Chromosome 4"/>
</dbReference>